<sequence>MEIAIIGAGPRGLMTLERLTAWQQRDRFPLRVTLYDPAGIGGMVWQPEQPLSLIMNTIPIQITLFTDATVALSGGPLTTGPNLYQWSKQIAPTWLRRQPWSTAAALRTEANKLQERGYSSRALYGAYTRWFFDYVQQHATGTDIAFSPTTVTGLHWLNDTTVQLTAGDQQTTVNGVVMALGYSENDLTEEQEDLRSHAQRYGLTYIPQRNPADAAPALAAVQPTDRVILRGLGLSFFDYVSLLTEGRGGTYTRGPQHTLIYHASGQEPPIYASSRGGFPYRAKGFNEKGDGVEVPPRFLTKERLAQWHKAGHVSGLTFWHLLQAEVEFVYYMKLVRDYFPTIDAEALKAAMISSGHPTKTANSFGVPASQVWNWQVLAHPEKLTDEAGFDTFVLQYLHRDYMEARRGTETGPFTSALEVFRDMRDPIRQVVENRLLTDGDYWNIFLKEFQPINDFLSIGPPAKRIQELTALVQAGIVKLVGPQMALDMPAHAFAVRSQMYPSRRFLGNVLIEARLPAVNYPTATNPLLRDLDRQQLLRPYTLELPNHSQPLGAITVDRRTSALITAAGDHLPNVALYGIPTEGLHWLTTASPRPDVNDVSLRETDALVASLLHHLAPSQD</sequence>
<dbReference type="SUPFAM" id="SSF51905">
    <property type="entry name" value="FAD/NAD(P)-binding domain"/>
    <property type="match status" value="1"/>
</dbReference>
<evidence type="ECO:0000313" key="3">
    <source>
        <dbReference type="Proteomes" id="UP000030647"/>
    </source>
</evidence>
<organism evidence="2 3">
    <name type="scientific">Schleiferilactobacillus shenzhenensis LY-73</name>
    <dbReference type="NCBI Taxonomy" id="1231336"/>
    <lineage>
        <taxon>Bacteria</taxon>
        <taxon>Bacillati</taxon>
        <taxon>Bacillota</taxon>
        <taxon>Bacilli</taxon>
        <taxon>Lactobacillales</taxon>
        <taxon>Lactobacillaceae</taxon>
        <taxon>Schleiferilactobacillus</taxon>
    </lineage>
</organism>
<feature type="domain" description="FAD-dependent urate hydroxylase HpyO/Asp monooxygenase CreE-like FAD/NAD(P)-binding" evidence="1">
    <location>
        <begin position="4"/>
        <end position="182"/>
    </location>
</feature>
<dbReference type="EMBL" id="KI271599">
    <property type="protein sequence ID" value="ERL64357.1"/>
    <property type="molecule type" value="Genomic_DNA"/>
</dbReference>
<evidence type="ECO:0000313" key="2">
    <source>
        <dbReference type="EMBL" id="ERL64357.1"/>
    </source>
</evidence>
<reference evidence="3" key="1">
    <citation type="journal article" date="2013" name="Genome Announc.">
        <title>Whole-Genome Sequencing of Lactobacillus shenzhenensis Strain LY-73T.</title>
        <authorList>
            <person name="Lin Z."/>
            <person name="Liu Z."/>
            <person name="Yang R."/>
            <person name="Zou Y."/>
            <person name="Wan D."/>
            <person name="Chen J."/>
            <person name="Guo M."/>
            <person name="Zhao J."/>
            <person name="Fang C."/>
            <person name="Yang R."/>
            <person name="Liu F."/>
        </authorList>
    </citation>
    <scope>NUCLEOTIDE SEQUENCE [LARGE SCALE GENOMIC DNA]</scope>
    <source>
        <strain evidence="3">LY-73</strain>
    </source>
</reference>
<accession>U4TSA3</accession>
<keyword evidence="3" id="KW-1185">Reference proteome</keyword>
<name>U4TSA3_9LACO</name>
<dbReference type="AlphaFoldDB" id="U4TSA3"/>
<dbReference type="InterPro" id="IPR052189">
    <property type="entry name" value="L-asp_N-monooxygenase_NS-form"/>
</dbReference>
<dbReference type="PANTHER" id="PTHR40254">
    <property type="entry name" value="BLR0577 PROTEIN"/>
    <property type="match status" value="1"/>
</dbReference>
<dbReference type="RefSeq" id="WP_022530351.1">
    <property type="nucleotide sequence ID" value="NZ_KI271599.1"/>
</dbReference>
<dbReference type="eggNOG" id="COG4529">
    <property type="taxonomic scope" value="Bacteria"/>
</dbReference>
<dbReference type="Pfam" id="PF13454">
    <property type="entry name" value="NAD_binding_9"/>
    <property type="match status" value="1"/>
</dbReference>
<dbReference type="HOGENOM" id="CLU_016297_0_0_9"/>
<dbReference type="STRING" id="1231336.L248_1019"/>
<dbReference type="Proteomes" id="UP000030647">
    <property type="component" value="Unassembled WGS sequence"/>
</dbReference>
<proteinExistence type="predicted"/>
<protein>
    <recommendedName>
        <fullName evidence="1">FAD-dependent urate hydroxylase HpyO/Asp monooxygenase CreE-like FAD/NAD(P)-binding domain-containing protein</fullName>
    </recommendedName>
</protein>
<gene>
    <name evidence="2" type="ORF">L248_1019</name>
</gene>
<dbReference type="InterPro" id="IPR036188">
    <property type="entry name" value="FAD/NAD-bd_sf"/>
</dbReference>
<evidence type="ECO:0000259" key="1">
    <source>
        <dbReference type="Pfam" id="PF13454"/>
    </source>
</evidence>
<dbReference type="InterPro" id="IPR038732">
    <property type="entry name" value="HpyO/CreE_NAD-binding"/>
</dbReference>
<dbReference type="PANTHER" id="PTHR40254:SF1">
    <property type="entry name" value="BLR0577 PROTEIN"/>
    <property type="match status" value="1"/>
</dbReference>